<dbReference type="GO" id="GO:0008270">
    <property type="term" value="F:zinc ion binding"/>
    <property type="evidence" value="ECO:0007669"/>
    <property type="project" value="UniProtKB-KW"/>
</dbReference>
<organism evidence="3 4">
    <name type="scientific">Haemaphysalis longicornis</name>
    <name type="common">Bush tick</name>
    <dbReference type="NCBI Taxonomy" id="44386"/>
    <lineage>
        <taxon>Eukaryota</taxon>
        <taxon>Metazoa</taxon>
        <taxon>Ecdysozoa</taxon>
        <taxon>Arthropoda</taxon>
        <taxon>Chelicerata</taxon>
        <taxon>Arachnida</taxon>
        <taxon>Acari</taxon>
        <taxon>Parasitiformes</taxon>
        <taxon>Ixodida</taxon>
        <taxon>Ixodoidea</taxon>
        <taxon>Ixodidae</taxon>
        <taxon>Haemaphysalinae</taxon>
        <taxon>Haemaphysalis</taxon>
    </lineage>
</organism>
<dbReference type="AlphaFoldDB" id="A0A9J6FSI4"/>
<evidence type="ECO:0000256" key="1">
    <source>
        <dbReference type="PROSITE-ProRule" id="PRU00047"/>
    </source>
</evidence>
<dbReference type="SUPFAM" id="SSF57756">
    <property type="entry name" value="Retrovirus zinc finger-like domains"/>
    <property type="match status" value="1"/>
</dbReference>
<dbReference type="EMBL" id="JABSTR010000004">
    <property type="protein sequence ID" value="KAH9366117.1"/>
    <property type="molecule type" value="Genomic_DNA"/>
</dbReference>
<evidence type="ECO:0000313" key="4">
    <source>
        <dbReference type="Proteomes" id="UP000821853"/>
    </source>
</evidence>
<proteinExistence type="predicted"/>
<dbReference type="OMA" id="ECKANPR"/>
<keyword evidence="1" id="KW-0863">Zinc-finger</keyword>
<evidence type="ECO:0000259" key="2">
    <source>
        <dbReference type="PROSITE" id="PS50158"/>
    </source>
</evidence>
<dbReference type="OrthoDB" id="6775559at2759"/>
<dbReference type="Proteomes" id="UP000821853">
    <property type="component" value="Chromosome 2"/>
</dbReference>
<sequence>MEARTERTEEISDNAQPGKKVDEVHILTRISHADKEMMRALLKIASLVGDNAEVKEQLDKVLTAHNNMKSIVMEQNEKVSFQEGRIMELERSKAQKETSAGVFPTEQETVFDKDKQKPTYAMVVSSGNMEKKEVAQLIRKQVSLTKLGIQDATMRPGREGVVITTNSKVAASKIQAELQGSAALHHLQVRKPREPLYTVKVIGIADETDLTTLPEMIIEQNHLACQPADIRIQKSWKGKQGMTTILALNRKGAEALKDKTHLNIGWDHCPVFDDFFLPRCTKCAEHGHRAITCNGPIRCINCGLEGHRSEGCENMASCRVCKEEGRKSNKEHSMMSWRCPVYLDWLDAEKRKVLARLH</sequence>
<keyword evidence="1" id="KW-0479">Metal-binding</keyword>
<accession>A0A9J6FSI4</accession>
<protein>
    <recommendedName>
        <fullName evidence="2">CCHC-type domain-containing protein</fullName>
    </recommendedName>
</protein>
<comment type="caution">
    <text evidence="3">The sequence shown here is derived from an EMBL/GenBank/DDBJ whole genome shotgun (WGS) entry which is preliminary data.</text>
</comment>
<gene>
    <name evidence="3" type="ORF">HPB48_018570</name>
</gene>
<evidence type="ECO:0000313" key="3">
    <source>
        <dbReference type="EMBL" id="KAH9366117.1"/>
    </source>
</evidence>
<keyword evidence="4" id="KW-1185">Reference proteome</keyword>
<dbReference type="SMART" id="SM00343">
    <property type="entry name" value="ZnF_C2HC"/>
    <property type="match status" value="2"/>
</dbReference>
<feature type="domain" description="CCHC-type" evidence="2">
    <location>
        <begin position="298"/>
        <end position="314"/>
    </location>
</feature>
<reference evidence="3 4" key="1">
    <citation type="journal article" date="2020" name="Cell">
        <title>Large-Scale Comparative Analyses of Tick Genomes Elucidate Their Genetic Diversity and Vector Capacities.</title>
        <authorList>
            <consortium name="Tick Genome and Microbiome Consortium (TIGMIC)"/>
            <person name="Jia N."/>
            <person name="Wang J."/>
            <person name="Shi W."/>
            <person name="Du L."/>
            <person name="Sun Y."/>
            <person name="Zhan W."/>
            <person name="Jiang J.F."/>
            <person name="Wang Q."/>
            <person name="Zhang B."/>
            <person name="Ji P."/>
            <person name="Bell-Sakyi L."/>
            <person name="Cui X.M."/>
            <person name="Yuan T.T."/>
            <person name="Jiang B.G."/>
            <person name="Yang W.F."/>
            <person name="Lam T.T."/>
            <person name="Chang Q.C."/>
            <person name="Ding S.J."/>
            <person name="Wang X.J."/>
            <person name="Zhu J.G."/>
            <person name="Ruan X.D."/>
            <person name="Zhao L."/>
            <person name="Wei J.T."/>
            <person name="Ye R.Z."/>
            <person name="Que T.C."/>
            <person name="Du C.H."/>
            <person name="Zhou Y.H."/>
            <person name="Cheng J.X."/>
            <person name="Dai P.F."/>
            <person name="Guo W.B."/>
            <person name="Han X.H."/>
            <person name="Huang E.J."/>
            <person name="Li L.F."/>
            <person name="Wei W."/>
            <person name="Gao Y.C."/>
            <person name="Liu J.Z."/>
            <person name="Shao H.Z."/>
            <person name="Wang X."/>
            <person name="Wang C.C."/>
            <person name="Yang T.C."/>
            <person name="Huo Q.B."/>
            <person name="Li W."/>
            <person name="Chen H.Y."/>
            <person name="Chen S.E."/>
            <person name="Zhou L.G."/>
            <person name="Ni X.B."/>
            <person name="Tian J.H."/>
            <person name="Sheng Y."/>
            <person name="Liu T."/>
            <person name="Pan Y.S."/>
            <person name="Xia L.Y."/>
            <person name="Li J."/>
            <person name="Zhao F."/>
            <person name="Cao W.C."/>
        </authorList>
    </citation>
    <scope>NUCLEOTIDE SEQUENCE [LARGE SCALE GENOMIC DNA]</scope>
    <source>
        <strain evidence="3">HaeL-2018</strain>
    </source>
</reference>
<dbReference type="GO" id="GO:0003676">
    <property type="term" value="F:nucleic acid binding"/>
    <property type="evidence" value="ECO:0007669"/>
    <property type="project" value="InterPro"/>
</dbReference>
<keyword evidence="1" id="KW-0862">Zinc</keyword>
<dbReference type="PROSITE" id="PS50158">
    <property type="entry name" value="ZF_CCHC"/>
    <property type="match status" value="1"/>
</dbReference>
<name>A0A9J6FSI4_HAELO</name>
<dbReference type="VEuPathDB" id="VectorBase:HLOH_053608"/>
<dbReference type="InterPro" id="IPR001878">
    <property type="entry name" value="Znf_CCHC"/>
</dbReference>
<dbReference type="InterPro" id="IPR036875">
    <property type="entry name" value="Znf_CCHC_sf"/>
</dbReference>